<dbReference type="EMBL" id="JAHWXT010000002">
    <property type="protein sequence ID" value="MCF0264420.1"/>
    <property type="molecule type" value="Genomic_DNA"/>
</dbReference>
<dbReference type="AlphaFoldDB" id="A0A8X8GHI0"/>
<comment type="caution">
    <text evidence="1">The sequence shown here is derived from an EMBL/GenBank/DDBJ whole genome shotgun (WGS) entry which is preliminary data.</text>
</comment>
<evidence type="ECO:0000313" key="1">
    <source>
        <dbReference type="EMBL" id="MCF0264420.1"/>
    </source>
</evidence>
<reference evidence="1" key="1">
    <citation type="submission" date="2021-07" db="EMBL/GenBank/DDBJ databases">
        <authorList>
            <person name="Fernandez M."/>
            <person name="Pereira P."/>
            <person name="Torres Tejerizo G.A."/>
            <person name="Gonzalez P."/>
            <person name="Agostini E."/>
        </authorList>
    </citation>
    <scope>NUCLEOTIDE SEQUENCE</scope>
    <source>
        <strain evidence="1">SFC 500-1A</strain>
    </source>
</reference>
<dbReference type="RefSeq" id="WP_151956927.1">
    <property type="nucleotide sequence ID" value="NZ_BKVV01000026.1"/>
</dbReference>
<dbReference type="Proteomes" id="UP000887320">
    <property type="component" value="Unassembled WGS sequence"/>
</dbReference>
<evidence type="ECO:0000313" key="2">
    <source>
        <dbReference type="Proteomes" id="UP000887320"/>
    </source>
</evidence>
<gene>
    <name evidence="1" type="ORF">KW868_08090</name>
</gene>
<accession>A0A8X8GHI0</accession>
<sequence length="71" mass="8389">MINLSDGYEDFPIIFKTILDKGYQIWIDELGSFWAEKDGWDFVSDNPAGLLGLIAIYEAKKPEKFKERWWE</sequence>
<name>A0A8X8GHI0_ACIGI</name>
<organism evidence="1 2">
    <name type="scientific">Acinetobacter guillouiae</name>
    <name type="common">Acinetobacter genomosp. 11</name>
    <dbReference type="NCBI Taxonomy" id="106649"/>
    <lineage>
        <taxon>Bacteria</taxon>
        <taxon>Pseudomonadati</taxon>
        <taxon>Pseudomonadota</taxon>
        <taxon>Gammaproteobacteria</taxon>
        <taxon>Moraxellales</taxon>
        <taxon>Moraxellaceae</taxon>
        <taxon>Acinetobacter</taxon>
    </lineage>
</organism>
<proteinExistence type="predicted"/>
<protein>
    <submittedName>
        <fullName evidence="1">Uncharacterized protein</fullName>
    </submittedName>
</protein>